<feature type="region of interest" description="Disordered" evidence="1">
    <location>
        <begin position="635"/>
        <end position="655"/>
    </location>
</feature>
<dbReference type="PROSITE" id="PS00018">
    <property type="entry name" value="EF_HAND_1"/>
    <property type="match status" value="1"/>
</dbReference>
<dbReference type="EMBL" id="JBHGPK010000049">
    <property type="protein sequence ID" value="MFC2254883.1"/>
    <property type="molecule type" value="Genomic_DNA"/>
</dbReference>
<evidence type="ECO:0000313" key="2">
    <source>
        <dbReference type="EMBL" id="MFC2254883.1"/>
    </source>
</evidence>
<dbReference type="SUPFAM" id="SSF69318">
    <property type="entry name" value="Integrin alpha N-terminal domain"/>
    <property type="match status" value="2"/>
</dbReference>
<feature type="compositionally biased region" description="Polar residues" evidence="1">
    <location>
        <begin position="153"/>
        <end position="165"/>
    </location>
</feature>
<organism evidence="2 3">
    <name type="scientific">Labrys neptuniae</name>
    <dbReference type="NCBI Taxonomy" id="376174"/>
    <lineage>
        <taxon>Bacteria</taxon>
        <taxon>Pseudomonadati</taxon>
        <taxon>Pseudomonadota</taxon>
        <taxon>Alphaproteobacteria</taxon>
        <taxon>Hyphomicrobiales</taxon>
        <taxon>Xanthobacteraceae</taxon>
        <taxon>Labrys</taxon>
    </lineage>
</organism>
<dbReference type="RefSeq" id="WP_394315484.1">
    <property type="nucleotide sequence ID" value="NZ_JBHGPK010000049.1"/>
</dbReference>
<reference evidence="2 3" key="1">
    <citation type="submission" date="2024-09" db="EMBL/GenBank/DDBJ databases">
        <title>Description of Labrys sedimenti sp. nov., isolated from a diclofenac-degrading enrichment culture, and genome-based reclassification of Labrys portucalensis as a later heterotypic synonym of Labrys neptuniae.</title>
        <authorList>
            <person name="Tancsics A."/>
            <person name="Csepanyi A."/>
        </authorList>
    </citation>
    <scope>NUCLEOTIDE SEQUENCE [LARGE SCALE GENOMIC DNA]</scope>
    <source>
        <strain evidence="2 3">LMG 23412</strain>
    </source>
</reference>
<feature type="region of interest" description="Disordered" evidence="1">
    <location>
        <begin position="138"/>
        <end position="165"/>
    </location>
</feature>
<dbReference type="InterPro" id="IPR018247">
    <property type="entry name" value="EF_Hand_1_Ca_BS"/>
</dbReference>
<feature type="compositionally biased region" description="Polar residues" evidence="1">
    <location>
        <begin position="463"/>
        <end position="472"/>
    </location>
</feature>
<evidence type="ECO:0008006" key="4">
    <source>
        <dbReference type="Google" id="ProtNLM"/>
    </source>
</evidence>
<feature type="region of interest" description="Disordered" evidence="1">
    <location>
        <begin position="1"/>
        <end position="38"/>
    </location>
</feature>
<feature type="region of interest" description="Disordered" evidence="1">
    <location>
        <begin position="463"/>
        <end position="482"/>
    </location>
</feature>
<proteinExistence type="predicted"/>
<feature type="compositionally biased region" description="Polar residues" evidence="1">
    <location>
        <begin position="1"/>
        <end position="31"/>
    </location>
</feature>
<gene>
    <name evidence="2" type="ORF">ACETRX_35175</name>
</gene>
<evidence type="ECO:0000313" key="3">
    <source>
        <dbReference type="Proteomes" id="UP001595190"/>
    </source>
</evidence>
<evidence type="ECO:0000256" key="1">
    <source>
        <dbReference type="SAM" id="MobiDB-lite"/>
    </source>
</evidence>
<dbReference type="Proteomes" id="UP001595190">
    <property type="component" value="Unassembled WGS sequence"/>
</dbReference>
<name>A0ABV6ZRR7_9HYPH</name>
<feature type="region of interest" description="Disordered" evidence="1">
    <location>
        <begin position="1146"/>
        <end position="1166"/>
    </location>
</feature>
<comment type="caution">
    <text evidence="2">The sequence shown here is derived from an EMBL/GenBank/DDBJ whole genome shotgun (WGS) entry which is preliminary data.</text>
</comment>
<dbReference type="InterPro" id="IPR028994">
    <property type="entry name" value="Integrin_alpha_N"/>
</dbReference>
<accession>A0ABV6ZRR7</accession>
<protein>
    <recommendedName>
        <fullName evidence="4">Adhesin</fullName>
    </recommendedName>
</protein>
<sequence length="2469" mass="255931">MISNFGPNGTLISRGLSTTSANGLTRTTRSDLNGDGSYDAVTTDVIVRNTDGSSTETVTDTSANGALVGKSVITTSANGLTSTKQQDLDGNGTIDRTTTDAIILNGDGSRTESVSVTSNSGALLSKTVTTDSANRLTSTISTDQNGDGHVDSTLVNTTNSDGSTTKTVSDFTANGSLVDKTVTTVSANGLSTTTQRDITGDGAYDAKSTDVIVLNPDGSKTDTKASYSANGTLLSKQIITTSGNGLSITTQTDVNGDGAIDAKTTDVTVINANGSRTQTISNYNGAGTVLLNQTVTTTAGNGLTKSVASDVNGDGVVDRTLTDVTSLNADGSTAETVSSKTGKGMLIAQTTTKTSADGRTVSQWATAPGFSLPTSTDTTIGADGSKTQIISAHSADGTKTVSTTSTSISANGLSKTVKTDVNGDGVFDAATTDVTVKNADGSSTQTVTNTSANGALTSKSVTTTSANGLTSTRQDDLDGNGTIDRTTTDATVLNADGSRAQTVSVTSNTGALLAKTTTSTSADRLLTTVTADGNGDGYADMITTNISNADGSTTKTQKSYAANGSLLGTVQTVALNPKGTFVWTFTDTDGNGSFDRQHIESDVFNADGSVTHRSASGIYGGDWLEATLTTTSGDGLSTTTRQIRGNRAGDGTGGDLRGTDVITLNADGSKTRTVTSYAGFGTGAAVTGKTITTTAANGLSTTSSRDIDANGTIDQTTTDVTILNADGSTVETVATKASNGSLIAQTTTTTNADGKAITTTSDLDGDGSVDTSVISTLKGDGSTTKTTSSFVTSGILASRTTQIVSADGLSKSAAIDVDGNGSIDQSSSLVTITNADGSRKQTQVYAGQFTGSLTTTTSANGLSVMTQMDGNGDGIFERVSSTTKTLNADGSVTTVASNTNADGSLHDRTTTTVSADQNLTITVNDVDGDGTADQTIARTVNVDGSVSTVYSDGVGANSTNGAGTNSGLWNDRGWIHSGSDNKRVTVSGNGLSTTTDYDVDGDGFIDSQSRDVTVINADGSTIRTLSNYTARPTNPTISGPNSAYFGAASYATYLQALAQYPTQQVPQYSFTLKDKAAIITSADGLTITRQWDLAGAGNYSKSQADQTTLNADGSKTQTISSFAGTALTSRYATTTSANGLTVSRQWDPTGTGSYSQSQRDTTTLNADGTTSREVTSFKGSLVMARMVTNVAADGLTSTNWIDTDGIGGADHVLKNTVTTLADGSTIATSQMSGPENYKIITTTGADGHLVTVLRDANGDGIVDQKEVRVKAVDGGSTVTMTDLKADGSLKDQMVTTTDWDGRATNTTWDLNGDGIIDRVRSETSVLNADGSSSSTVRDSQVSQRGVGGAFASISPILKQATTTKVSADGKTTTITVDVDGNDSIDQTVTAVTAVDSSVVATTVNNDAARKLGIAPGNAAWNSTIATVNKTVAAKTVTTTSADGVSWTVQADYDGNGSLEHTENWQKQIDGSQFGTIQEVDAFGAIVAKGTETISADGLTTTLKQDTNNDGVADHVEVSVKSIDGSVKKTVTDLAADGSAKSGSTITVDAPGTYTHIANNDGSYTDIYGNGGIGLGDNPPHPGLESSQRGYDAQRRMTFARDVYADGYTWEQTLDAANTQSWNGIENSFDPHGRLTQQRVRNDDGSYVDIYPMGTHVLGWGNPANVWSQQNFDAQGRQTWGRDNFADGSHWEGSWDQSNTQPWWTYEVLFDGQGRQTFVSQSNDDGTRVEKRWDYSSNPPWATMESYFDAQGRKMMDHCVNTDGSGANFYYIVPGTPGVIKITQKFRSDGVFTWMYGQYQGGMNVEQWIDPRGWLQYKNYMYPKLSGSYLLTLSPDNHQIWNSYFAVNQFIKMSYGTWGPVELDLDGNGLTINPLFASSSFANLEGDGTRQHTAWAGKGDGVLVYDADGNDKISNNAEFAFTAWDPSASSDMQALRAVFDTNHDGKLDAADTGWSKFKVLVNGQMKTLGELGIASIELNPAGGPTTMADGSAITGTANFTRADGSTGLAGNVQLAGDPNQVIVDDQSVANTDGSVTRTVHGVRADGSGSFIDVETVSADGLSRSITYDDNADGMVDRKAADITLIHADGSRTRTIADRKANGTLIQQTVIERSADGKTVTTRIDSDGSGTDDRVETSVVNIDGSTTTTTIEAATSLRPVHTTILTVNTDGLSRTQVTRDSAGALQETVTDLTTRAVDGATTQTVSITDANGTLLSRTQTVTSADGHSRTSRFDDDGDGGDDRVQSTTIAIGQDGAVTTTVSNFNGTGALAYRSITVIGADARSKTISIDADGDGSLDSIETDTFTANADGTSVKIAARSDGTGNLLQRTSTALDATGKQVSIGIDIAGNVQSVTASGASVRLGDDIAAFVTGNGNQILVGHDSGLTALGANDTFVFAPNFGHASISGYEGIGAGADRIVVDHTVFHDWASLLAGSRQVGDDVVITANANDTITLKNTAVADLHQGNFQFA</sequence>